<dbReference type="OrthoDB" id="300780at2759"/>
<dbReference type="SMART" id="SM01030">
    <property type="entry name" value="BHD_1"/>
    <property type="match status" value="1"/>
</dbReference>
<dbReference type="GO" id="GO:0006298">
    <property type="term" value="P:mismatch repair"/>
    <property type="evidence" value="ECO:0007669"/>
    <property type="project" value="TreeGrafter"/>
</dbReference>
<dbReference type="Pfam" id="PF10404">
    <property type="entry name" value="BHD_2"/>
    <property type="match status" value="1"/>
</dbReference>
<feature type="compositionally biased region" description="Acidic residues" evidence="6">
    <location>
        <begin position="793"/>
        <end position="806"/>
    </location>
</feature>
<dbReference type="AlphaFoldDB" id="A0A165MPI8"/>
<keyword evidence="4" id="KW-0234">DNA repair</keyword>
<feature type="compositionally biased region" description="Low complexity" evidence="6">
    <location>
        <begin position="860"/>
        <end position="871"/>
    </location>
</feature>
<dbReference type="Gene3D" id="3.30.60.290">
    <property type="entry name" value="Rad4, beta-hairpin domain BHD2"/>
    <property type="match status" value="1"/>
</dbReference>
<dbReference type="Gene3D" id="3.30.70.2460">
    <property type="entry name" value="Rad4, beta-hairpin domain BHD3"/>
    <property type="match status" value="1"/>
</dbReference>
<feature type="domain" description="Rad4 beta-hairpin" evidence="7">
    <location>
        <begin position="447"/>
        <end position="497"/>
    </location>
</feature>
<dbReference type="GO" id="GO:0071942">
    <property type="term" value="C:XPC complex"/>
    <property type="evidence" value="ECO:0007669"/>
    <property type="project" value="TreeGrafter"/>
</dbReference>
<dbReference type="FunFam" id="3.30.70.2460:FF:000001">
    <property type="entry name" value="DNA repair protein Rad4 family"/>
    <property type="match status" value="1"/>
</dbReference>
<dbReference type="GO" id="GO:0003684">
    <property type="term" value="F:damaged DNA binding"/>
    <property type="evidence" value="ECO:0007669"/>
    <property type="project" value="InterPro"/>
</dbReference>
<sequence length="957" mass="106578">ATRLSRIRCHKIHTLSLLSSAAHRNSWLNDPLLHARLLSLVPMHLQQPLSSPPGRRAVPSQAQRGRMFEQAVERLLDWWIEYFDVDSVGVRRWGYEEVRRVLEAYPPKKPETQPGSVLPIDQPEIIIPKPALSLLSTEPPLASGSKSLQKHLLMRRGSRDVSALLFTALCRALGVPARLVVSLQSVGWWGEKPKAKKKGAGKKGEKGEGKVDDPDDPGEEEDDDDDMEEVDIPGPSRSVSTPVRDIKGKGKPETFPGDGERLDGGYIPPANDKGKGKQRAKPVVKLRKSKGRGRRLNGASSGPYLTPHPNPLISSPVMWTEVFSRADGVWMPVDPVRGGVNKRQRFDPEWEFQKKGGKRREEANRMVYVVGFEEDGYVRDVTPRYAANFLSRVSLIQGAAATSETGASGSSAADRRKWWDRVMGIVKRPYTLNRDEVEDESFRELLRREGMPSSVAGFKGHELYILERHLKQTETIYPLEELGKFRGEPVYPRSNVVELKTAENWMRRGRAVKAGEQPLKTVKIKASTITRRREVELFAGGGADKGGKRAKGRTLGEEGIMQGLYGEFQTEVYRPPPVVNGKIPKNNFGNIDLYVPSMLPEGAVHVPFKGTAKIARTLGFDYAEAVTGFEFRKRRATPIITGVVVAAENESALLEAYWETERDAEEKRQVKKHEQVLKRWTRLIHGLRIRDRLKKQYAGGSASASPSKQHVEGDEMEREEEEQGREAFFEPGGYLTAVDDIIKPFTLPKYQHATFQSAGPSRRSSPEPPNAEEDHNEGPTTPNGAVALTMETIGDEDADQEMEEVQVSEPVLSGVPKTMLELAEASVQQAQDNARRRSLAPQAISSPVPLANETQRRSSRTNSTRRTLSTTGNKNTITLDGRRKRAREDPSDSYGDAVKSPGEASPTKRARGRNDVPVASTTPAISDRVLRTRKSKTTAELEAEREKELAYRRAIAE</sequence>
<dbReference type="Pfam" id="PF10403">
    <property type="entry name" value="BHD_1"/>
    <property type="match status" value="1"/>
</dbReference>
<dbReference type="Pfam" id="PF10405">
    <property type="entry name" value="BHD_3"/>
    <property type="match status" value="1"/>
</dbReference>
<dbReference type="InterPro" id="IPR004583">
    <property type="entry name" value="DNA_repair_Rad4"/>
</dbReference>
<feature type="non-terminal residue" evidence="10">
    <location>
        <position position="1"/>
    </location>
</feature>
<gene>
    <name evidence="10" type="ORF">NEOLEDRAFT_1079779</name>
</gene>
<keyword evidence="5" id="KW-0539">Nucleus</keyword>
<evidence type="ECO:0000259" key="7">
    <source>
        <dbReference type="SMART" id="SM01030"/>
    </source>
</evidence>
<evidence type="ECO:0000256" key="5">
    <source>
        <dbReference type="ARBA" id="ARBA00023242"/>
    </source>
</evidence>
<dbReference type="InterPro" id="IPR018325">
    <property type="entry name" value="Rad4/PNGase_transGLS-fold"/>
</dbReference>
<dbReference type="Gene3D" id="2.20.20.110">
    <property type="entry name" value="Rad4, beta-hairpin domain BHD1"/>
    <property type="match status" value="1"/>
</dbReference>
<dbReference type="InterPro" id="IPR036985">
    <property type="entry name" value="Transglutaminase-like_sf"/>
</dbReference>
<keyword evidence="11" id="KW-1185">Reference proteome</keyword>
<keyword evidence="3" id="KW-0227">DNA damage</keyword>
<dbReference type="Pfam" id="PF03835">
    <property type="entry name" value="Rad4"/>
    <property type="match status" value="1"/>
</dbReference>
<dbReference type="PANTHER" id="PTHR12135">
    <property type="entry name" value="DNA REPAIR PROTEIN XP-C / RAD4"/>
    <property type="match status" value="1"/>
</dbReference>
<dbReference type="SMART" id="SM01031">
    <property type="entry name" value="BHD_2"/>
    <property type="match status" value="1"/>
</dbReference>
<evidence type="ECO:0000313" key="11">
    <source>
        <dbReference type="Proteomes" id="UP000076761"/>
    </source>
</evidence>
<feature type="compositionally biased region" description="Acidic residues" evidence="6">
    <location>
        <begin position="714"/>
        <end position="723"/>
    </location>
</feature>
<dbReference type="SMART" id="SM01032">
    <property type="entry name" value="BHD_3"/>
    <property type="match status" value="1"/>
</dbReference>
<feature type="region of interest" description="Disordered" evidence="6">
    <location>
        <begin position="696"/>
        <end position="730"/>
    </location>
</feature>
<feature type="compositionally biased region" description="Polar residues" evidence="6">
    <location>
        <begin position="753"/>
        <end position="763"/>
    </location>
</feature>
<dbReference type="STRING" id="1314782.A0A165MPI8"/>
<protein>
    <submittedName>
        <fullName evidence="10">Rad4-domain-containing protein</fullName>
    </submittedName>
</protein>
<feature type="compositionally biased region" description="Basic and acidic residues" evidence="6">
    <location>
        <begin position="202"/>
        <end position="212"/>
    </location>
</feature>
<feature type="domain" description="Rad4 beta-hairpin" evidence="8">
    <location>
        <begin position="499"/>
        <end position="576"/>
    </location>
</feature>
<accession>A0A165MPI8</accession>
<dbReference type="InterPro" id="IPR018327">
    <property type="entry name" value="BHD_2"/>
</dbReference>
<dbReference type="EMBL" id="KV425670">
    <property type="protein sequence ID" value="KZT18608.1"/>
    <property type="molecule type" value="Genomic_DNA"/>
</dbReference>
<feature type="compositionally biased region" description="Basic and acidic residues" evidence="6">
    <location>
        <begin position="244"/>
        <end position="263"/>
    </location>
</feature>
<dbReference type="InParanoid" id="A0A165MPI8"/>
<feature type="compositionally biased region" description="Basic residues" evidence="6">
    <location>
        <begin position="276"/>
        <end position="295"/>
    </location>
</feature>
<evidence type="ECO:0000256" key="2">
    <source>
        <dbReference type="ARBA" id="ARBA00009525"/>
    </source>
</evidence>
<evidence type="ECO:0000313" key="10">
    <source>
        <dbReference type="EMBL" id="KZT18608.1"/>
    </source>
</evidence>
<feature type="region of interest" description="Disordered" evidence="6">
    <location>
        <begin position="192"/>
        <end position="307"/>
    </location>
</feature>
<dbReference type="GO" id="GO:0006289">
    <property type="term" value="P:nucleotide-excision repair"/>
    <property type="evidence" value="ECO:0007669"/>
    <property type="project" value="InterPro"/>
</dbReference>
<evidence type="ECO:0000256" key="1">
    <source>
        <dbReference type="ARBA" id="ARBA00004123"/>
    </source>
</evidence>
<feature type="region of interest" description="Disordered" evidence="6">
    <location>
        <begin position="823"/>
        <end position="925"/>
    </location>
</feature>
<evidence type="ECO:0000256" key="4">
    <source>
        <dbReference type="ARBA" id="ARBA00023204"/>
    </source>
</evidence>
<dbReference type="PANTHER" id="PTHR12135:SF0">
    <property type="entry name" value="DNA REPAIR PROTEIN COMPLEMENTING XP-C CELLS"/>
    <property type="match status" value="1"/>
</dbReference>
<feature type="region of interest" description="Disordered" evidence="6">
    <location>
        <begin position="753"/>
        <end position="808"/>
    </location>
</feature>
<dbReference type="SUPFAM" id="SSF54001">
    <property type="entry name" value="Cysteine proteinases"/>
    <property type="match status" value="1"/>
</dbReference>
<dbReference type="InterPro" id="IPR018328">
    <property type="entry name" value="Rad4_beta-hairpin_dom3"/>
</dbReference>
<dbReference type="GO" id="GO:0003697">
    <property type="term" value="F:single-stranded DNA binding"/>
    <property type="evidence" value="ECO:0007669"/>
    <property type="project" value="TreeGrafter"/>
</dbReference>
<evidence type="ECO:0000256" key="6">
    <source>
        <dbReference type="SAM" id="MobiDB-lite"/>
    </source>
</evidence>
<comment type="similarity">
    <text evidence="2">Belongs to the XPC family.</text>
</comment>
<dbReference type="InterPro" id="IPR018326">
    <property type="entry name" value="Rad4_beta-hairpin_dom1"/>
</dbReference>
<dbReference type="Proteomes" id="UP000076761">
    <property type="component" value="Unassembled WGS sequence"/>
</dbReference>
<evidence type="ECO:0000259" key="8">
    <source>
        <dbReference type="SMART" id="SM01031"/>
    </source>
</evidence>
<name>A0A165MPI8_9AGAM</name>
<feature type="domain" description="Rad4 beta-hairpin" evidence="9">
    <location>
        <begin position="583"/>
        <end position="657"/>
    </location>
</feature>
<dbReference type="FunCoup" id="A0A165MPI8">
    <property type="interactions" value="87"/>
</dbReference>
<evidence type="ECO:0000259" key="9">
    <source>
        <dbReference type="SMART" id="SM01032"/>
    </source>
</evidence>
<organism evidence="10 11">
    <name type="scientific">Neolentinus lepideus HHB14362 ss-1</name>
    <dbReference type="NCBI Taxonomy" id="1314782"/>
    <lineage>
        <taxon>Eukaryota</taxon>
        <taxon>Fungi</taxon>
        <taxon>Dikarya</taxon>
        <taxon>Basidiomycota</taxon>
        <taxon>Agaricomycotina</taxon>
        <taxon>Agaricomycetes</taxon>
        <taxon>Gloeophyllales</taxon>
        <taxon>Gloeophyllaceae</taxon>
        <taxon>Neolentinus</taxon>
    </lineage>
</organism>
<dbReference type="GO" id="GO:0000111">
    <property type="term" value="C:nucleotide-excision repair factor 2 complex"/>
    <property type="evidence" value="ECO:0007669"/>
    <property type="project" value="TreeGrafter"/>
</dbReference>
<feature type="compositionally biased region" description="Acidic residues" evidence="6">
    <location>
        <begin position="213"/>
        <end position="231"/>
    </location>
</feature>
<dbReference type="InterPro" id="IPR042488">
    <property type="entry name" value="Rad4_BHD3_sf"/>
</dbReference>
<comment type="subcellular location">
    <subcellularLocation>
        <location evidence="1">Nucleus</location>
    </subcellularLocation>
</comment>
<proteinExistence type="inferred from homology"/>
<evidence type="ECO:0000256" key="3">
    <source>
        <dbReference type="ARBA" id="ARBA00022763"/>
    </source>
</evidence>
<dbReference type="InterPro" id="IPR038765">
    <property type="entry name" value="Papain-like_cys_pep_sf"/>
</dbReference>
<reference evidence="10 11" key="1">
    <citation type="journal article" date="2016" name="Mol. Biol. Evol.">
        <title>Comparative Genomics of Early-Diverging Mushroom-Forming Fungi Provides Insights into the Origins of Lignocellulose Decay Capabilities.</title>
        <authorList>
            <person name="Nagy L.G."/>
            <person name="Riley R."/>
            <person name="Tritt A."/>
            <person name="Adam C."/>
            <person name="Daum C."/>
            <person name="Floudas D."/>
            <person name="Sun H."/>
            <person name="Yadav J.S."/>
            <person name="Pangilinan J."/>
            <person name="Larsson K.H."/>
            <person name="Matsuura K."/>
            <person name="Barry K."/>
            <person name="Labutti K."/>
            <person name="Kuo R."/>
            <person name="Ohm R.A."/>
            <person name="Bhattacharya S.S."/>
            <person name="Shirouzu T."/>
            <person name="Yoshinaga Y."/>
            <person name="Martin F.M."/>
            <person name="Grigoriev I.V."/>
            <person name="Hibbett D.S."/>
        </authorList>
    </citation>
    <scope>NUCLEOTIDE SEQUENCE [LARGE SCALE GENOMIC DNA]</scope>
    <source>
        <strain evidence="10 11">HHB14362 ss-1</strain>
    </source>
</reference>
<dbReference type="GO" id="GO:0005737">
    <property type="term" value="C:cytoplasm"/>
    <property type="evidence" value="ECO:0007669"/>
    <property type="project" value="TreeGrafter"/>
</dbReference>
<dbReference type="Gene3D" id="3.90.260.10">
    <property type="entry name" value="Transglutaminase-like"/>
    <property type="match status" value="1"/>
</dbReference>